<keyword evidence="4" id="KW-0227">DNA damage</keyword>
<dbReference type="InterPro" id="IPR029398">
    <property type="entry name" value="PolB_thumb"/>
</dbReference>
<keyword evidence="5" id="KW-0239">DNA-directed DNA polymerase</keyword>
<proteinExistence type="predicted"/>
<evidence type="ECO:0000256" key="1">
    <source>
        <dbReference type="ARBA" id="ARBA00012417"/>
    </source>
</evidence>
<evidence type="ECO:0000256" key="6">
    <source>
        <dbReference type="ARBA" id="ARBA00023204"/>
    </source>
</evidence>
<dbReference type="InterPro" id="IPR027421">
    <property type="entry name" value="DNA_pol_lamdba_lyase_dom_sf"/>
</dbReference>
<evidence type="ECO:0000259" key="8">
    <source>
        <dbReference type="SMART" id="SM00481"/>
    </source>
</evidence>
<keyword evidence="10" id="KW-0378">Hydrolase</keyword>
<keyword evidence="2" id="KW-0808">Transferase</keyword>
<dbReference type="RefSeq" id="WP_210659113.1">
    <property type="nucleotide sequence ID" value="NZ_JAGKQQ010000001.1"/>
</dbReference>
<gene>
    <name evidence="10" type="primary">polX</name>
    <name evidence="10" type="ORF">J8F10_26425</name>
</gene>
<dbReference type="InterPro" id="IPR002008">
    <property type="entry name" value="DNA_pol_X_beta-like"/>
</dbReference>
<dbReference type="Gene3D" id="3.30.460.10">
    <property type="entry name" value="Beta Polymerase, domain 2"/>
    <property type="match status" value="1"/>
</dbReference>
<evidence type="ECO:0000256" key="2">
    <source>
        <dbReference type="ARBA" id="ARBA00022679"/>
    </source>
</evidence>
<dbReference type="SUPFAM" id="SSF81301">
    <property type="entry name" value="Nucleotidyltransferase"/>
    <property type="match status" value="1"/>
</dbReference>
<dbReference type="Gene3D" id="3.20.20.140">
    <property type="entry name" value="Metal-dependent hydrolases"/>
    <property type="match status" value="1"/>
</dbReference>
<dbReference type="InterPro" id="IPR003141">
    <property type="entry name" value="Pol/His_phosphatase_N"/>
</dbReference>
<dbReference type="InterPro" id="IPR047967">
    <property type="entry name" value="PolX_PHP"/>
</dbReference>
<evidence type="ECO:0000313" key="11">
    <source>
        <dbReference type="Proteomes" id="UP000676565"/>
    </source>
</evidence>
<keyword evidence="3" id="KW-0548">Nucleotidyltransferase</keyword>
<dbReference type="InterPro" id="IPR016195">
    <property type="entry name" value="Pol/histidinol_Pase-like"/>
</dbReference>
<dbReference type="SUPFAM" id="SSF89550">
    <property type="entry name" value="PHP domain-like"/>
    <property type="match status" value="1"/>
</dbReference>
<dbReference type="CDD" id="cd00141">
    <property type="entry name" value="NT_POLXc"/>
    <property type="match status" value="1"/>
</dbReference>
<dbReference type="EMBL" id="JAGKQQ010000001">
    <property type="protein sequence ID" value="MBP3958797.1"/>
    <property type="molecule type" value="Genomic_DNA"/>
</dbReference>
<dbReference type="Gene3D" id="1.10.150.110">
    <property type="entry name" value="DNA polymerase beta, N-terminal domain-like"/>
    <property type="match status" value="1"/>
</dbReference>
<dbReference type="CDD" id="cd07436">
    <property type="entry name" value="PHP_PolX"/>
    <property type="match status" value="1"/>
</dbReference>
<dbReference type="PRINTS" id="PR00870">
    <property type="entry name" value="DNAPOLXBETA"/>
</dbReference>
<evidence type="ECO:0000256" key="4">
    <source>
        <dbReference type="ARBA" id="ARBA00022763"/>
    </source>
</evidence>
<evidence type="ECO:0000259" key="9">
    <source>
        <dbReference type="SMART" id="SM00483"/>
    </source>
</evidence>
<accession>A0ABS5BZE8</accession>
<sequence length="583" mass="63914">MTKDDVADALDEIGTLLELKGENTFRTNAYHNAARLVQQLPGDLAQMVADGKLAEVRGIGEALALKITTLVTTGNLPYLEDLRASIPVGLVKMLRLPGLGPKKVKALHDLLHIDSIEKLKAACESGEVAKQKGFGAKTQTRILEGIAYIDQVGHRVRIDLALPLGLALLEQIRAFPGVIRAELCGSLRRRKETVADLDILVSSADAQPIMDAFVKIPEVIQVLGQGPTKSSVVAGLHVHGTKVTLQADLRVVEDTQYPFALHYFTGSKEHNIRMRQRAIDRGLSLNEYALANETRSVPCKDETDIFAALDLPYIQPELREDTGEIEAGELKKLPALVVDSDIRGVFHNHTTYSDGTASLEEMALAAKQLGFEYFGVGDHSQSLTIARGLPSNVVRKQWAEIDRVNAKLEGVRILKGSEVDILEDGSLDYTDELLAGFEYVVASVHSHFGMPEAEMTARVCKALSHPAVTMLGHATGRLLLKREGYKINLDEVLKVAAKHGKMIEINAQPSRLDLDWKYVKQAKAMGIPIVINPDAHSTGELALYTFGVQVARRGWLTKDDVFNTRGLADVMKELARRKQSPTV</sequence>
<dbReference type="Pfam" id="PF14791">
    <property type="entry name" value="DNA_pol_B_thumb"/>
    <property type="match status" value="1"/>
</dbReference>
<keyword evidence="10" id="KW-0540">Nuclease</keyword>
<dbReference type="InterPro" id="IPR002054">
    <property type="entry name" value="DNA-dir_DNA_pol_X"/>
</dbReference>
<dbReference type="InterPro" id="IPR010996">
    <property type="entry name" value="HHH_MUS81"/>
</dbReference>
<dbReference type="InterPro" id="IPR050243">
    <property type="entry name" value="PHP_phosphatase"/>
</dbReference>
<keyword evidence="6" id="KW-0234">DNA repair</keyword>
<dbReference type="NCBIfam" id="NF006375">
    <property type="entry name" value="PRK08609.1"/>
    <property type="match status" value="1"/>
</dbReference>
<dbReference type="PANTHER" id="PTHR36928:SF1">
    <property type="entry name" value="PHOSPHATASE YCDX-RELATED"/>
    <property type="match status" value="1"/>
</dbReference>
<reference evidence="10 11" key="1">
    <citation type="submission" date="2021-04" db="EMBL/GenBank/DDBJ databases">
        <authorList>
            <person name="Ivanova A."/>
        </authorList>
    </citation>
    <scope>NUCLEOTIDE SEQUENCE [LARGE SCALE GENOMIC DNA]</scope>
    <source>
        <strain evidence="10 11">G18</strain>
    </source>
</reference>
<evidence type="ECO:0000256" key="7">
    <source>
        <dbReference type="ARBA" id="ARBA00049244"/>
    </source>
</evidence>
<name>A0ABS5BZE8_9BACT</name>
<keyword evidence="11" id="KW-1185">Reference proteome</keyword>
<dbReference type="PRINTS" id="PR00869">
    <property type="entry name" value="DNAPOLX"/>
</dbReference>
<dbReference type="Pfam" id="PF14520">
    <property type="entry name" value="HHH_5"/>
    <property type="match status" value="1"/>
</dbReference>
<dbReference type="InterPro" id="IPR004013">
    <property type="entry name" value="PHP_dom"/>
</dbReference>
<evidence type="ECO:0000256" key="5">
    <source>
        <dbReference type="ARBA" id="ARBA00022932"/>
    </source>
</evidence>
<dbReference type="SUPFAM" id="SSF47802">
    <property type="entry name" value="DNA polymerase beta, N-terminal domain-like"/>
    <property type="match status" value="1"/>
</dbReference>
<feature type="domain" description="Polymerase/histidinol phosphatase N-terminal" evidence="8">
    <location>
        <begin position="344"/>
        <end position="423"/>
    </location>
</feature>
<dbReference type="PIRSF" id="PIRSF005047">
    <property type="entry name" value="UCP005047_YshC"/>
    <property type="match status" value="1"/>
</dbReference>
<dbReference type="SMART" id="SM00483">
    <property type="entry name" value="POLXc"/>
    <property type="match status" value="1"/>
</dbReference>
<dbReference type="InterPro" id="IPR043519">
    <property type="entry name" value="NT_sf"/>
</dbReference>
<dbReference type="InterPro" id="IPR022311">
    <property type="entry name" value="PolX-like"/>
</dbReference>
<dbReference type="PANTHER" id="PTHR36928">
    <property type="entry name" value="PHOSPHATASE YCDX-RELATED"/>
    <property type="match status" value="1"/>
</dbReference>
<dbReference type="Pfam" id="PF14716">
    <property type="entry name" value="HHH_8"/>
    <property type="match status" value="1"/>
</dbReference>
<dbReference type="InterPro" id="IPR037160">
    <property type="entry name" value="DNA_Pol_thumb_sf"/>
</dbReference>
<organism evidence="10 11">
    <name type="scientific">Gemmata palustris</name>
    <dbReference type="NCBI Taxonomy" id="2822762"/>
    <lineage>
        <taxon>Bacteria</taxon>
        <taxon>Pseudomonadati</taxon>
        <taxon>Planctomycetota</taxon>
        <taxon>Planctomycetia</taxon>
        <taxon>Gemmatales</taxon>
        <taxon>Gemmataceae</taxon>
        <taxon>Gemmata</taxon>
    </lineage>
</organism>
<dbReference type="Pfam" id="PF02811">
    <property type="entry name" value="PHP"/>
    <property type="match status" value="1"/>
</dbReference>
<dbReference type="Gene3D" id="1.10.150.20">
    <property type="entry name" value="5' to 3' exonuclease, C-terminal subdomain"/>
    <property type="match status" value="1"/>
</dbReference>
<dbReference type="Proteomes" id="UP000676565">
    <property type="component" value="Unassembled WGS sequence"/>
</dbReference>
<feature type="domain" description="DNA-directed DNA polymerase X" evidence="9">
    <location>
        <begin position="1"/>
        <end position="320"/>
    </location>
</feature>
<keyword evidence="10" id="KW-0269">Exonuclease</keyword>
<dbReference type="InterPro" id="IPR022312">
    <property type="entry name" value="DNA_pol_X"/>
</dbReference>
<dbReference type="EC" id="2.7.7.7" evidence="1"/>
<comment type="caution">
    <text evidence="10">The sequence shown here is derived from an EMBL/GenBank/DDBJ whole genome shotgun (WGS) entry which is preliminary data.</text>
</comment>
<evidence type="ECO:0000256" key="3">
    <source>
        <dbReference type="ARBA" id="ARBA00022695"/>
    </source>
</evidence>
<evidence type="ECO:0000313" key="10">
    <source>
        <dbReference type="EMBL" id="MBP3958797.1"/>
    </source>
</evidence>
<comment type="catalytic activity">
    <reaction evidence="7">
        <text>DNA(n) + a 2'-deoxyribonucleoside 5'-triphosphate = DNA(n+1) + diphosphate</text>
        <dbReference type="Rhea" id="RHEA:22508"/>
        <dbReference type="Rhea" id="RHEA-COMP:17339"/>
        <dbReference type="Rhea" id="RHEA-COMP:17340"/>
        <dbReference type="ChEBI" id="CHEBI:33019"/>
        <dbReference type="ChEBI" id="CHEBI:61560"/>
        <dbReference type="ChEBI" id="CHEBI:173112"/>
        <dbReference type="EC" id="2.7.7.7"/>
    </reaction>
</comment>
<dbReference type="SMART" id="SM00481">
    <property type="entry name" value="POLIIIAc"/>
    <property type="match status" value="1"/>
</dbReference>
<dbReference type="Gene3D" id="3.30.210.10">
    <property type="entry name" value="DNA polymerase, thumb domain"/>
    <property type="match status" value="1"/>
</dbReference>
<protein>
    <recommendedName>
        <fullName evidence="1">DNA-directed DNA polymerase</fullName>
        <ecNumber evidence="1">2.7.7.7</ecNumber>
    </recommendedName>
</protein>
<dbReference type="GO" id="GO:0004527">
    <property type="term" value="F:exonuclease activity"/>
    <property type="evidence" value="ECO:0007669"/>
    <property type="project" value="UniProtKB-KW"/>
</dbReference>